<proteinExistence type="predicted"/>
<keyword evidence="3" id="KW-0732">Signal</keyword>
<feature type="signal peptide" evidence="3">
    <location>
        <begin position="1"/>
        <end position="24"/>
    </location>
</feature>
<evidence type="ECO:0000256" key="1">
    <source>
        <dbReference type="ARBA" id="ARBA00004370"/>
    </source>
</evidence>
<dbReference type="InterPro" id="IPR044839">
    <property type="entry name" value="NDR1-like"/>
</dbReference>
<protein>
    <recommendedName>
        <fullName evidence="6">Late embryogenesis abundant protein, LEA-14</fullName>
    </recommendedName>
</protein>
<dbReference type="EMBL" id="PDCK01000039">
    <property type="protein sequence ID" value="PRQ56442.1"/>
    <property type="molecule type" value="Genomic_DNA"/>
</dbReference>
<name>A0A2P6SCN8_ROSCH</name>
<dbReference type="GO" id="GO:0005886">
    <property type="term" value="C:plasma membrane"/>
    <property type="evidence" value="ECO:0007669"/>
    <property type="project" value="TreeGrafter"/>
</dbReference>
<evidence type="ECO:0008006" key="6">
    <source>
        <dbReference type="Google" id="ProtNLM"/>
    </source>
</evidence>
<keyword evidence="5" id="KW-1185">Reference proteome</keyword>
<evidence type="ECO:0000256" key="2">
    <source>
        <dbReference type="ARBA" id="ARBA00023136"/>
    </source>
</evidence>
<organism evidence="4 5">
    <name type="scientific">Rosa chinensis</name>
    <name type="common">China rose</name>
    <dbReference type="NCBI Taxonomy" id="74649"/>
    <lineage>
        <taxon>Eukaryota</taxon>
        <taxon>Viridiplantae</taxon>
        <taxon>Streptophyta</taxon>
        <taxon>Embryophyta</taxon>
        <taxon>Tracheophyta</taxon>
        <taxon>Spermatophyta</taxon>
        <taxon>Magnoliopsida</taxon>
        <taxon>eudicotyledons</taxon>
        <taxon>Gunneridae</taxon>
        <taxon>Pentapetalae</taxon>
        <taxon>rosids</taxon>
        <taxon>fabids</taxon>
        <taxon>Rosales</taxon>
        <taxon>Rosaceae</taxon>
        <taxon>Rosoideae</taxon>
        <taxon>Rosoideae incertae sedis</taxon>
        <taxon>Rosa</taxon>
    </lineage>
</organism>
<dbReference type="Gramene" id="PRQ56442">
    <property type="protein sequence ID" value="PRQ56442"/>
    <property type="gene ID" value="RchiOBHm_Chr1g0336471"/>
</dbReference>
<dbReference type="AlphaFoldDB" id="A0A2P6SCN8"/>
<accession>A0A2P6SCN8</accession>
<sequence length="192" mass="21568">MGCVASGVLSLILLICILWKFLVFHNPQNAEFQIESATVAGLKVDGSMSSGTWDFTLVATNPNKKVSITCDTIEASLFKQYIPYYATNRLPSLFINSSSHNRFNFKLGLVSHCIDADDAIEIFEEKTTRGLVTFKLWLVVDFTYRTKFWYVWDVKDSGLVLDITCEPVQFVFAPNNDTGIFRGQSATCHEGI</sequence>
<evidence type="ECO:0000256" key="3">
    <source>
        <dbReference type="SAM" id="SignalP"/>
    </source>
</evidence>
<dbReference type="PANTHER" id="PTHR31415">
    <property type="entry name" value="OS05G0367900 PROTEIN"/>
    <property type="match status" value="1"/>
</dbReference>
<feature type="chain" id="PRO_5015170443" description="Late embryogenesis abundant protein, LEA-14" evidence="3">
    <location>
        <begin position="25"/>
        <end position="192"/>
    </location>
</feature>
<dbReference type="GO" id="GO:0098542">
    <property type="term" value="P:defense response to other organism"/>
    <property type="evidence" value="ECO:0007669"/>
    <property type="project" value="InterPro"/>
</dbReference>
<evidence type="ECO:0000313" key="4">
    <source>
        <dbReference type="EMBL" id="PRQ56442.1"/>
    </source>
</evidence>
<dbReference type="GO" id="GO:0009506">
    <property type="term" value="C:plasmodesma"/>
    <property type="evidence" value="ECO:0007669"/>
    <property type="project" value="TreeGrafter"/>
</dbReference>
<gene>
    <name evidence="4" type="ORF">RchiOBHm_Chr1g0336471</name>
</gene>
<reference evidence="4 5" key="1">
    <citation type="journal article" date="2018" name="Nat. Genet.">
        <title>The Rosa genome provides new insights in the design of modern roses.</title>
        <authorList>
            <person name="Bendahmane M."/>
        </authorList>
    </citation>
    <scope>NUCLEOTIDE SEQUENCE [LARGE SCALE GENOMIC DNA]</scope>
    <source>
        <strain evidence="5">cv. Old Blush</strain>
    </source>
</reference>
<dbReference type="Proteomes" id="UP000238479">
    <property type="component" value="Chromosome 1"/>
</dbReference>
<comment type="subcellular location">
    <subcellularLocation>
        <location evidence="1">Membrane</location>
    </subcellularLocation>
</comment>
<comment type="caution">
    <text evidence="4">The sequence shown here is derived from an EMBL/GenBank/DDBJ whole genome shotgun (WGS) entry which is preliminary data.</text>
</comment>
<keyword evidence="2" id="KW-0472">Membrane</keyword>
<evidence type="ECO:0000313" key="5">
    <source>
        <dbReference type="Proteomes" id="UP000238479"/>
    </source>
</evidence>
<dbReference type="PANTHER" id="PTHR31415:SF4">
    <property type="entry name" value="NDR1_HIN1-LIKE PROTEIN 3"/>
    <property type="match status" value="1"/>
</dbReference>